<feature type="region of interest" description="Disordered" evidence="1">
    <location>
        <begin position="204"/>
        <end position="232"/>
    </location>
</feature>
<gene>
    <name evidence="3" type="ORF">L873DRAFT_1840230</name>
</gene>
<feature type="transmembrane region" description="Helical" evidence="2">
    <location>
        <begin position="12"/>
        <end position="36"/>
    </location>
</feature>
<feature type="region of interest" description="Disordered" evidence="1">
    <location>
        <begin position="270"/>
        <end position="293"/>
    </location>
</feature>
<evidence type="ECO:0000313" key="4">
    <source>
        <dbReference type="Proteomes" id="UP000276215"/>
    </source>
</evidence>
<protein>
    <submittedName>
        <fullName evidence="3">Uncharacterized protein</fullName>
    </submittedName>
</protein>
<evidence type="ECO:0000256" key="2">
    <source>
        <dbReference type="SAM" id="Phobius"/>
    </source>
</evidence>
<sequence length="309" mass="33873">MSGNPQESADQFFVRNACVLFAVGATAAILRIGIGIHLSRRVMLDEMIMFFSLLCWAVDTTCMVTVQKGTNQMTDELRATISDADTKQRQIGSKDFISACISLVCRPLSGNWRVRPDPGCKLTTLLHKLFRAKINHISEMHKWLLLRVNCWYPQHPDQFPASSHPASNSPEITGFVRAQALIETCCGMIVANAPGIKTIFTRRKPAHSSGGVSGSYELSQTGQHSTSKRMSKNGTVITTANGESTERIVDPENPPMVIQMDVSYEVVSEQRPSPDRSKFQEVGGPKYTVGVGSSPLSQSVVSTMLRNGP</sequence>
<dbReference type="AlphaFoldDB" id="A0A3N4KA48"/>
<reference evidence="3 4" key="1">
    <citation type="journal article" date="2018" name="Nat. Ecol. Evol.">
        <title>Pezizomycetes genomes reveal the molecular basis of ectomycorrhizal truffle lifestyle.</title>
        <authorList>
            <person name="Murat C."/>
            <person name="Payen T."/>
            <person name="Noel B."/>
            <person name="Kuo A."/>
            <person name="Morin E."/>
            <person name="Chen J."/>
            <person name="Kohler A."/>
            <person name="Krizsan K."/>
            <person name="Balestrini R."/>
            <person name="Da Silva C."/>
            <person name="Montanini B."/>
            <person name="Hainaut M."/>
            <person name="Levati E."/>
            <person name="Barry K.W."/>
            <person name="Belfiori B."/>
            <person name="Cichocki N."/>
            <person name="Clum A."/>
            <person name="Dockter R.B."/>
            <person name="Fauchery L."/>
            <person name="Guy J."/>
            <person name="Iotti M."/>
            <person name="Le Tacon F."/>
            <person name="Lindquist E.A."/>
            <person name="Lipzen A."/>
            <person name="Malagnac F."/>
            <person name="Mello A."/>
            <person name="Molinier V."/>
            <person name="Miyauchi S."/>
            <person name="Poulain J."/>
            <person name="Riccioni C."/>
            <person name="Rubini A."/>
            <person name="Sitrit Y."/>
            <person name="Splivallo R."/>
            <person name="Traeger S."/>
            <person name="Wang M."/>
            <person name="Zifcakova L."/>
            <person name="Wipf D."/>
            <person name="Zambonelli A."/>
            <person name="Paolocci F."/>
            <person name="Nowrousian M."/>
            <person name="Ottonello S."/>
            <person name="Baldrian P."/>
            <person name="Spatafora J.W."/>
            <person name="Henrissat B."/>
            <person name="Nagy L.G."/>
            <person name="Aury J.M."/>
            <person name="Wincker P."/>
            <person name="Grigoriev I.V."/>
            <person name="Bonfante P."/>
            <person name="Martin F.M."/>
        </authorList>
    </citation>
    <scope>NUCLEOTIDE SEQUENCE [LARGE SCALE GENOMIC DNA]</scope>
    <source>
        <strain evidence="3 4">120613-1</strain>
    </source>
</reference>
<keyword evidence="2" id="KW-0812">Transmembrane</keyword>
<accession>A0A3N4KA48</accession>
<evidence type="ECO:0000313" key="3">
    <source>
        <dbReference type="EMBL" id="RPB05321.1"/>
    </source>
</evidence>
<keyword evidence="2" id="KW-0472">Membrane</keyword>
<keyword evidence="4" id="KW-1185">Reference proteome</keyword>
<organism evidence="3 4">
    <name type="scientific">Choiromyces venosus 120613-1</name>
    <dbReference type="NCBI Taxonomy" id="1336337"/>
    <lineage>
        <taxon>Eukaryota</taxon>
        <taxon>Fungi</taxon>
        <taxon>Dikarya</taxon>
        <taxon>Ascomycota</taxon>
        <taxon>Pezizomycotina</taxon>
        <taxon>Pezizomycetes</taxon>
        <taxon>Pezizales</taxon>
        <taxon>Tuberaceae</taxon>
        <taxon>Choiromyces</taxon>
    </lineage>
</organism>
<dbReference type="EMBL" id="ML120354">
    <property type="protein sequence ID" value="RPB05321.1"/>
    <property type="molecule type" value="Genomic_DNA"/>
</dbReference>
<dbReference type="Proteomes" id="UP000276215">
    <property type="component" value="Unassembled WGS sequence"/>
</dbReference>
<name>A0A3N4KA48_9PEZI</name>
<evidence type="ECO:0000256" key="1">
    <source>
        <dbReference type="SAM" id="MobiDB-lite"/>
    </source>
</evidence>
<proteinExistence type="predicted"/>
<feature type="compositionally biased region" description="Polar residues" evidence="1">
    <location>
        <begin position="216"/>
        <end position="225"/>
    </location>
</feature>
<keyword evidence="2" id="KW-1133">Transmembrane helix</keyword>